<gene>
    <name evidence="3" type="ORF">EPICR_160025</name>
</gene>
<sequence>MKKIFISYKRENVKDVKKLVEYLMIGGIRIWQDVDSLDLGNTESQIKKAIQEECSGIVFYATKESIKSDFILNVELREGAQRLRRDSNFKVIPVFEEDKAKVDDALRGVFHGNLSSLNGIIIKKYNSAFEYFRKLRKILVKNAFSQTSGEITFSIMTRQRTPGNLGTTLDLDWSRPFSFNDFFSQKAWDDVIKPALSDIKDILLEFGIMDLKIFSKAHLTVGFAFGSIFNQITGFNFALDQRDEWWGTYQEEDAYEYLDVKITPDDISSREVAVNLSISRNIDYEKGEFIKQTNKSFRAEILCTPKSGISIVSIKNGSQAKSISKQICNTIRKTKENYGITDFHIFSAIPLGLAYLIGSDLNACGRIHLYEYDKEESGKYFPSWIL</sequence>
<dbReference type="NCBIfam" id="NF033611">
    <property type="entry name" value="SAVED"/>
    <property type="match status" value="1"/>
</dbReference>
<proteinExistence type="predicted"/>
<evidence type="ECO:0000259" key="2">
    <source>
        <dbReference type="Pfam" id="PF18145"/>
    </source>
</evidence>
<name>A0A484HF99_9BACT</name>
<feature type="domain" description="TIR" evidence="1">
    <location>
        <begin position="4"/>
        <end position="110"/>
    </location>
</feature>
<reference evidence="3" key="1">
    <citation type="submission" date="2019-01" db="EMBL/GenBank/DDBJ databases">
        <authorList>
            <consortium name="Genoscope - CEA"/>
            <person name="William W."/>
        </authorList>
    </citation>
    <scope>NUCLEOTIDE SEQUENCE</scope>
    <source>
        <strain evidence="3">CR-1</strain>
    </source>
</reference>
<evidence type="ECO:0000259" key="1">
    <source>
        <dbReference type="Pfam" id="PF13676"/>
    </source>
</evidence>
<dbReference type="AlphaFoldDB" id="A0A484HF99"/>
<feature type="domain" description="SMODS-associated and fused to various effectors" evidence="2">
    <location>
        <begin position="212"/>
        <end position="384"/>
    </location>
</feature>
<dbReference type="EMBL" id="CAACVI010000008">
    <property type="protein sequence ID" value="VEN73363.1"/>
    <property type="molecule type" value="Genomic_DNA"/>
</dbReference>
<dbReference type="InterPro" id="IPR000157">
    <property type="entry name" value="TIR_dom"/>
</dbReference>
<dbReference type="Gene3D" id="3.40.50.10140">
    <property type="entry name" value="Toll/interleukin-1 receptor homology (TIR) domain"/>
    <property type="match status" value="1"/>
</dbReference>
<dbReference type="InterPro" id="IPR040836">
    <property type="entry name" value="SAVED"/>
</dbReference>
<dbReference type="GO" id="GO:0007165">
    <property type="term" value="P:signal transduction"/>
    <property type="evidence" value="ECO:0007669"/>
    <property type="project" value="InterPro"/>
</dbReference>
<dbReference type="SUPFAM" id="SSF52200">
    <property type="entry name" value="Toll/Interleukin receptor TIR domain"/>
    <property type="match status" value="1"/>
</dbReference>
<protein>
    <recommendedName>
        <fullName evidence="4">TIR domain-containing protein</fullName>
    </recommendedName>
</protein>
<dbReference type="Pfam" id="PF13676">
    <property type="entry name" value="TIR_2"/>
    <property type="match status" value="1"/>
</dbReference>
<dbReference type="InterPro" id="IPR035897">
    <property type="entry name" value="Toll_tir_struct_dom_sf"/>
</dbReference>
<dbReference type="Pfam" id="PF18145">
    <property type="entry name" value="SAVED"/>
    <property type="match status" value="1"/>
</dbReference>
<accession>A0A484HF99</accession>
<evidence type="ECO:0008006" key="4">
    <source>
        <dbReference type="Google" id="ProtNLM"/>
    </source>
</evidence>
<organism evidence="3">
    <name type="scientific">uncultured Desulfobacteraceae bacterium</name>
    <dbReference type="NCBI Taxonomy" id="218296"/>
    <lineage>
        <taxon>Bacteria</taxon>
        <taxon>Pseudomonadati</taxon>
        <taxon>Thermodesulfobacteriota</taxon>
        <taxon>Desulfobacteria</taxon>
        <taxon>Desulfobacterales</taxon>
        <taxon>Desulfobacteraceae</taxon>
        <taxon>environmental samples</taxon>
    </lineage>
</organism>
<evidence type="ECO:0000313" key="3">
    <source>
        <dbReference type="EMBL" id="VEN73363.1"/>
    </source>
</evidence>